<evidence type="ECO:0000256" key="1">
    <source>
        <dbReference type="SAM" id="MobiDB-lite"/>
    </source>
</evidence>
<evidence type="ECO:0000313" key="2">
    <source>
        <dbReference type="EMBL" id="ALO15348.1"/>
    </source>
</evidence>
<protein>
    <submittedName>
        <fullName evidence="2">Uncharacterized protein</fullName>
    </submittedName>
</protein>
<proteinExistence type="predicted"/>
<organism evidence="2 3">
    <name type="scientific">Salinivirga cyanobacteriivorans</name>
    <dbReference type="NCBI Taxonomy" id="1307839"/>
    <lineage>
        <taxon>Bacteria</taxon>
        <taxon>Pseudomonadati</taxon>
        <taxon>Bacteroidota</taxon>
        <taxon>Bacteroidia</taxon>
        <taxon>Bacteroidales</taxon>
        <taxon>Salinivirgaceae</taxon>
        <taxon>Salinivirga</taxon>
    </lineage>
</organism>
<reference evidence="2 3" key="1">
    <citation type="submission" date="2015-11" db="EMBL/GenBank/DDBJ databases">
        <title>Description and complete genome sequence of a novel strain predominating in hypersaline microbial mats and representing a new family of the Bacteriodetes phylum.</title>
        <authorList>
            <person name="Spring S."/>
            <person name="Bunk B."/>
            <person name="Sproer C."/>
            <person name="Klenk H.-P."/>
        </authorList>
    </citation>
    <scope>NUCLEOTIDE SEQUENCE [LARGE SCALE GENOMIC DNA]</scope>
    <source>
        <strain evidence="2 3">L21-Spi-D4</strain>
    </source>
</reference>
<dbReference type="RefSeq" id="WP_057952814.1">
    <property type="nucleotide sequence ID" value="NZ_CP013118.1"/>
</dbReference>
<dbReference type="STRING" id="1307839.L21SP5_01706"/>
<dbReference type="Proteomes" id="UP000064893">
    <property type="component" value="Chromosome"/>
</dbReference>
<name>A0A0S2HZ90_9BACT</name>
<feature type="region of interest" description="Disordered" evidence="1">
    <location>
        <begin position="1"/>
        <end position="40"/>
    </location>
</feature>
<feature type="compositionally biased region" description="Polar residues" evidence="1">
    <location>
        <begin position="23"/>
        <end position="33"/>
    </location>
</feature>
<dbReference type="EMBL" id="CP013118">
    <property type="protein sequence ID" value="ALO15348.1"/>
    <property type="molecule type" value="Genomic_DNA"/>
</dbReference>
<evidence type="ECO:0000313" key="3">
    <source>
        <dbReference type="Proteomes" id="UP000064893"/>
    </source>
</evidence>
<sequence>MTTKKEQDKAKETEEKKAKSTQNNEQKNTQETADTGFWDEAKDNVSEGAKIVGEEAKRIGGKISSYSEKIFGKISESASDVYKISSEFTKDAVNSAQELAEKYKDKYEINKLNNQKKHYATQLGMRFYLDIKNNDNRIPRGFLDENDIKGLISKLEKIDQEVLEITKDEEKKSNS</sequence>
<dbReference type="KEGG" id="blq:L21SP5_01706"/>
<dbReference type="AlphaFoldDB" id="A0A0S2HZ90"/>
<gene>
    <name evidence="2" type="ORF">L21SP5_01706</name>
</gene>
<feature type="compositionally biased region" description="Basic and acidic residues" evidence="1">
    <location>
        <begin position="1"/>
        <end position="18"/>
    </location>
</feature>
<accession>A0A0S2HZ90</accession>
<keyword evidence="3" id="KW-1185">Reference proteome</keyword>